<evidence type="ECO:0000259" key="2">
    <source>
        <dbReference type="Pfam" id="PF13511"/>
    </source>
</evidence>
<reference evidence="3 4" key="1">
    <citation type="submission" date="2019-04" db="EMBL/GenBank/DDBJ databases">
        <title>Microbes associate with the intestines of laboratory mice.</title>
        <authorList>
            <person name="Navarre W."/>
            <person name="Wong E."/>
            <person name="Huang K."/>
            <person name="Tropini C."/>
            <person name="Ng K."/>
            <person name="Yu B."/>
        </authorList>
    </citation>
    <scope>NUCLEOTIDE SEQUENCE [LARGE SCALE GENOMIC DNA]</scope>
    <source>
        <strain evidence="3 4">NM62_B4-13</strain>
    </source>
</reference>
<gene>
    <name evidence="3" type="ORF">E5352_08300</name>
</gene>
<comment type="caution">
    <text evidence="3">The sequence shown here is derived from an EMBL/GenBank/DDBJ whole genome shotgun (WGS) entry which is preliminary data.</text>
</comment>
<feature type="domain" description="DUF4124" evidence="2">
    <location>
        <begin position="13"/>
        <end position="68"/>
    </location>
</feature>
<feature type="signal peptide" evidence="1">
    <location>
        <begin position="1"/>
        <end position="21"/>
    </location>
</feature>
<evidence type="ECO:0000313" key="4">
    <source>
        <dbReference type="Proteomes" id="UP000306631"/>
    </source>
</evidence>
<dbReference type="AlphaFoldDB" id="A0A4V6RDK5"/>
<proteinExistence type="predicted"/>
<dbReference type="EMBL" id="SRYW01000006">
    <property type="protein sequence ID" value="TGY34630.1"/>
    <property type="molecule type" value="Genomic_DNA"/>
</dbReference>
<evidence type="ECO:0000256" key="1">
    <source>
        <dbReference type="SAM" id="SignalP"/>
    </source>
</evidence>
<keyword evidence="1" id="KW-0732">Signal</keyword>
<dbReference type="OrthoDB" id="5974493at2"/>
<accession>A0A4V6RDK5</accession>
<dbReference type="InterPro" id="IPR025392">
    <property type="entry name" value="DUF4124"/>
</dbReference>
<organism evidence="3 4">
    <name type="scientific">Stenotrophomonas maltophilia</name>
    <name type="common">Pseudomonas maltophilia</name>
    <name type="synonym">Xanthomonas maltophilia</name>
    <dbReference type="NCBI Taxonomy" id="40324"/>
    <lineage>
        <taxon>Bacteria</taxon>
        <taxon>Pseudomonadati</taxon>
        <taxon>Pseudomonadota</taxon>
        <taxon>Gammaproteobacteria</taxon>
        <taxon>Lysobacterales</taxon>
        <taxon>Lysobacteraceae</taxon>
        <taxon>Stenotrophomonas</taxon>
        <taxon>Stenotrophomonas maltophilia group</taxon>
    </lineage>
</organism>
<feature type="chain" id="PRO_5020191404" evidence="1">
    <location>
        <begin position="22"/>
        <end position="240"/>
    </location>
</feature>
<name>A0A4V6RDK5_STEMA</name>
<dbReference type="Proteomes" id="UP000306631">
    <property type="component" value="Unassembled WGS sequence"/>
</dbReference>
<protein>
    <submittedName>
        <fullName evidence="3">DUF4124 domain-containing protein</fullName>
    </submittedName>
</protein>
<evidence type="ECO:0000313" key="3">
    <source>
        <dbReference type="EMBL" id="TGY34630.1"/>
    </source>
</evidence>
<sequence length="240" mass="24605">MSFFPRACALAGLALTLPATAEDAVFYRCTAADGGLTIQNAACPPGSQQRIQRIAMPARTAPAATPAPAPGASPAPHDAAVPVPRPGVLAPGALPVLQAGPADDSGNGILDSDTLRRDAATASAADAAAPKAPLPPIFRCESTERGTYLHELEPAPPICLLMSVTGLGGGNTPVNAAGCEVVRDTCEAVPEPQRCASWQQRFRDARGRERFATADNQAAATAERERLHAVLAASDCAVPD</sequence>
<dbReference type="Pfam" id="PF13511">
    <property type="entry name" value="DUF4124"/>
    <property type="match status" value="1"/>
</dbReference>